<accession>A0ABT1CXN0</accession>
<name>A0ABT1CXN0_9HYPH</name>
<sequence length="113" mass="11913">MTSFGTLSIYMGAALAEIAGCFAFWAWMRQGASALWLVPGLASLTVFAWLLTLAPSDLAGRAYAAYGGVYIGASLLWLLTVEGQRPDIWDLTGAVISILGAGVILFAPRTLVS</sequence>
<protein>
    <submittedName>
        <fullName evidence="6">YnfA family protein</fullName>
    </submittedName>
</protein>
<evidence type="ECO:0000256" key="4">
    <source>
        <dbReference type="ARBA" id="ARBA00023136"/>
    </source>
</evidence>
<dbReference type="HAMAP" id="MF_00010">
    <property type="entry name" value="UPF0060"/>
    <property type="match status" value="1"/>
</dbReference>
<keyword evidence="3 5" id="KW-1133">Transmembrane helix</keyword>
<dbReference type="Proteomes" id="UP001320715">
    <property type="component" value="Unassembled WGS sequence"/>
</dbReference>
<dbReference type="Pfam" id="PF02694">
    <property type="entry name" value="UPF0060"/>
    <property type="match status" value="1"/>
</dbReference>
<dbReference type="SUPFAM" id="SSF103481">
    <property type="entry name" value="Multidrug resistance efflux transporter EmrE"/>
    <property type="match status" value="1"/>
</dbReference>
<comment type="subcellular location">
    <subcellularLocation>
        <location evidence="5">Cell membrane</location>
        <topology evidence="5">Multi-pass membrane protein</topology>
    </subcellularLocation>
</comment>
<evidence type="ECO:0000256" key="3">
    <source>
        <dbReference type="ARBA" id="ARBA00022989"/>
    </source>
</evidence>
<feature type="transmembrane region" description="Helical" evidence="5">
    <location>
        <begin position="88"/>
        <end position="107"/>
    </location>
</feature>
<dbReference type="InterPro" id="IPR003844">
    <property type="entry name" value="UPF0060"/>
</dbReference>
<organism evidence="6 7">
    <name type="scientific">Hoeflea alexandrii</name>
    <dbReference type="NCBI Taxonomy" id="288436"/>
    <lineage>
        <taxon>Bacteria</taxon>
        <taxon>Pseudomonadati</taxon>
        <taxon>Pseudomonadota</taxon>
        <taxon>Alphaproteobacteria</taxon>
        <taxon>Hyphomicrobiales</taxon>
        <taxon>Rhizobiaceae</taxon>
        <taxon>Hoeflea</taxon>
    </lineage>
</organism>
<dbReference type="InterPro" id="IPR037185">
    <property type="entry name" value="EmrE-like"/>
</dbReference>
<feature type="transmembrane region" description="Helical" evidence="5">
    <location>
        <begin position="34"/>
        <end position="51"/>
    </location>
</feature>
<comment type="similarity">
    <text evidence="5">Belongs to the UPF0060 family.</text>
</comment>
<dbReference type="EMBL" id="JAAAML010000005">
    <property type="protein sequence ID" value="MCO6410967.1"/>
    <property type="molecule type" value="Genomic_DNA"/>
</dbReference>
<comment type="caution">
    <text evidence="6">The sequence shown here is derived from an EMBL/GenBank/DDBJ whole genome shotgun (WGS) entry which is preliminary data.</text>
</comment>
<evidence type="ECO:0000313" key="6">
    <source>
        <dbReference type="EMBL" id="MCO6410967.1"/>
    </source>
</evidence>
<evidence type="ECO:0000256" key="5">
    <source>
        <dbReference type="HAMAP-Rule" id="MF_00010"/>
    </source>
</evidence>
<keyword evidence="7" id="KW-1185">Reference proteome</keyword>
<reference evidence="6 7" key="1">
    <citation type="submission" date="2020-01" db="EMBL/GenBank/DDBJ databases">
        <title>Genomes of bacteria type strains.</title>
        <authorList>
            <person name="Chen J."/>
            <person name="Zhu S."/>
            <person name="Yang J."/>
        </authorList>
    </citation>
    <scope>NUCLEOTIDE SEQUENCE [LARGE SCALE GENOMIC DNA]</scope>
    <source>
        <strain evidence="6 7">DSM 16655</strain>
    </source>
</reference>
<evidence type="ECO:0000313" key="7">
    <source>
        <dbReference type="Proteomes" id="UP001320715"/>
    </source>
</evidence>
<keyword evidence="4 5" id="KW-0472">Membrane</keyword>
<feature type="transmembrane region" description="Helical" evidence="5">
    <location>
        <begin position="6"/>
        <end position="27"/>
    </location>
</feature>
<proteinExistence type="inferred from homology"/>
<keyword evidence="2 5" id="KW-0812">Transmembrane</keyword>
<feature type="transmembrane region" description="Helical" evidence="5">
    <location>
        <begin position="63"/>
        <end position="81"/>
    </location>
</feature>
<evidence type="ECO:0000256" key="2">
    <source>
        <dbReference type="ARBA" id="ARBA00022692"/>
    </source>
</evidence>
<gene>
    <name evidence="6" type="ORF">GTW23_22525</name>
</gene>
<keyword evidence="1 5" id="KW-1003">Cell membrane</keyword>
<dbReference type="NCBIfam" id="NF002586">
    <property type="entry name" value="PRK02237.1"/>
    <property type="match status" value="1"/>
</dbReference>
<dbReference type="PANTHER" id="PTHR36116:SF1">
    <property type="entry name" value="UPF0060 MEMBRANE PROTEIN YNFA"/>
    <property type="match status" value="1"/>
</dbReference>
<dbReference type="RefSeq" id="WP_252917598.1">
    <property type="nucleotide sequence ID" value="NZ_JAAAML010000005.1"/>
</dbReference>
<dbReference type="PANTHER" id="PTHR36116">
    <property type="entry name" value="UPF0060 MEMBRANE PROTEIN YNFA"/>
    <property type="match status" value="1"/>
</dbReference>
<evidence type="ECO:0000256" key="1">
    <source>
        <dbReference type="ARBA" id="ARBA00022475"/>
    </source>
</evidence>